<evidence type="ECO:0000256" key="3">
    <source>
        <dbReference type="ARBA" id="ARBA00022781"/>
    </source>
</evidence>
<dbReference type="InterPro" id="IPR036079">
    <property type="entry name" value="ATPase_csu/dsu_sf"/>
</dbReference>
<keyword evidence="4 5" id="KW-0406">Ion transport</keyword>
<dbReference type="InterPro" id="IPR016727">
    <property type="entry name" value="ATPase_V0-cplx_dsu"/>
</dbReference>
<sequence length="348" mass="40232">MISFNIDDGYLEAVVQGFRDGLLRSYDYNNLIQCDTLEDIKLHLTGTDYGNFLQNEASLSSTIIVERATERLVKEFNDLRFQAVEPLSTFLDFITYDYMILNVLKLVFAVRNGKGALDILYKCHPLGLFESLSAITAATSVEDMYELVLIDSPIGKFFTKTETRDFDEYSTDYLRGLLQKNYLESFYDFVQSLGGTTAEVMSEILEFEADRAVLTITRQSYAVKEDSANKLPKDERKKLYPNFGQLLDVQDKLAECDDDTSMLEILKPYPYFYETLQSVSKQTSLESLLKKKAVELNKTAFEQQFHYGAFYSFVKLREQEINNLLWISECIHQGQKHRINEYTPIYEN</sequence>
<dbReference type="Pfam" id="PF01992">
    <property type="entry name" value="vATP-synt_AC39"/>
    <property type="match status" value="1"/>
</dbReference>
<dbReference type="Proteomes" id="UP000816034">
    <property type="component" value="Unassembled WGS sequence"/>
</dbReference>
<dbReference type="InterPro" id="IPR002843">
    <property type="entry name" value="ATPase_V0-cplx_csu/dsu"/>
</dbReference>
<dbReference type="SUPFAM" id="SSF103486">
    <property type="entry name" value="V-type ATP synthase subunit C"/>
    <property type="match status" value="1"/>
</dbReference>
<proteinExistence type="inferred from homology"/>
<organism evidence="6 7">
    <name type="scientific">Naegleria lovaniensis</name>
    <name type="common">Amoeba</name>
    <dbReference type="NCBI Taxonomy" id="51637"/>
    <lineage>
        <taxon>Eukaryota</taxon>
        <taxon>Discoba</taxon>
        <taxon>Heterolobosea</taxon>
        <taxon>Tetramitia</taxon>
        <taxon>Eutetramitia</taxon>
        <taxon>Vahlkampfiidae</taxon>
        <taxon>Naegleria</taxon>
    </lineage>
</organism>
<dbReference type="AlphaFoldDB" id="A0AA88KL10"/>
<protein>
    <recommendedName>
        <fullName evidence="5">V-type proton ATPase subunit</fullName>
    </recommendedName>
</protein>
<evidence type="ECO:0000256" key="1">
    <source>
        <dbReference type="ARBA" id="ARBA00006709"/>
    </source>
</evidence>
<dbReference type="PANTHER" id="PTHR11028">
    <property type="entry name" value="VACUOLAR ATP SYNTHASE SUBUNIT AC39"/>
    <property type="match status" value="1"/>
</dbReference>
<keyword evidence="2 5" id="KW-0813">Transport</keyword>
<dbReference type="EMBL" id="PYSW02000034">
    <property type="protein sequence ID" value="KAG2378374.1"/>
    <property type="molecule type" value="Genomic_DNA"/>
</dbReference>
<dbReference type="GO" id="GO:0033179">
    <property type="term" value="C:proton-transporting V-type ATPase, V0 domain"/>
    <property type="evidence" value="ECO:0007669"/>
    <property type="project" value="InterPro"/>
</dbReference>
<dbReference type="RefSeq" id="XP_044545636.1">
    <property type="nucleotide sequence ID" value="XM_044698602.1"/>
</dbReference>
<evidence type="ECO:0000256" key="2">
    <source>
        <dbReference type="ARBA" id="ARBA00022448"/>
    </source>
</evidence>
<dbReference type="InterPro" id="IPR044911">
    <property type="entry name" value="V-type_ATPase_csu/dsu_dom_3"/>
</dbReference>
<comment type="subunit">
    <text evidence="5">V-ATPase is a heteromultimeric enzyme made up of two complexes: the ATP-hydrolytic V1 complex and the proton translocation V0 complex.</text>
</comment>
<dbReference type="InterPro" id="IPR035067">
    <property type="entry name" value="V-type_ATPase_csu/dsu"/>
</dbReference>
<evidence type="ECO:0000256" key="4">
    <source>
        <dbReference type="ARBA" id="ARBA00023065"/>
    </source>
</evidence>
<reference evidence="6 7" key="1">
    <citation type="journal article" date="2018" name="BMC Genomics">
        <title>The genome of Naegleria lovaniensis, the basis for a comparative approach to unravel pathogenicity factors of the human pathogenic amoeba N. fowleri.</title>
        <authorList>
            <person name="Liechti N."/>
            <person name="Schurch N."/>
            <person name="Bruggmann R."/>
            <person name="Wittwer M."/>
        </authorList>
    </citation>
    <scope>NUCLEOTIDE SEQUENCE [LARGE SCALE GENOMIC DNA]</scope>
    <source>
        <strain evidence="6 7">ATCC 30569</strain>
    </source>
</reference>
<accession>A0AA88KL10</accession>
<dbReference type="PIRSF" id="PIRSF018497">
    <property type="entry name" value="V-ATP_synth_D"/>
    <property type="match status" value="1"/>
</dbReference>
<comment type="caution">
    <text evidence="6">The sequence shown here is derived from an EMBL/GenBank/DDBJ whole genome shotgun (WGS) entry which is preliminary data.</text>
</comment>
<evidence type="ECO:0000313" key="6">
    <source>
        <dbReference type="EMBL" id="KAG2378374.1"/>
    </source>
</evidence>
<dbReference type="Gene3D" id="1.10.132.50">
    <property type="entry name" value="ATP synthase (C/AC39) subunit, domain 3"/>
    <property type="match status" value="1"/>
</dbReference>
<dbReference type="GO" id="GO:0046961">
    <property type="term" value="F:proton-transporting ATPase activity, rotational mechanism"/>
    <property type="evidence" value="ECO:0007669"/>
    <property type="project" value="InterPro"/>
</dbReference>
<keyword evidence="3 5" id="KW-0375">Hydrogen ion transport</keyword>
<evidence type="ECO:0000313" key="7">
    <source>
        <dbReference type="Proteomes" id="UP000816034"/>
    </source>
</evidence>
<comment type="function">
    <text evidence="5">Subunit of the V0 complex of vacuolar(H+)-ATPase (V-ATPase), a multisubunit enzyme composed of a peripheral complex (V1) that hydrolyzes ATP and a membrane integral complex (V0) that translocates protons. V-ATPase is responsible for acidifying and maintaining the pH of intracellular compartments and in some cell types, is targeted to the plasma membrane, where it is responsible for acidifying the extracellular environment.</text>
</comment>
<dbReference type="GeneID" id="68100971"/>
<comment type="similarity">
    <text evidence="1 5">Belongs to the V-ATPase V0D/AC39 subunit family.</text>
</comment>
<dbReference type="Gene3D" id="1.20.1690.10">
    <property type="entry name" value="V-type ATP synthase subunit C domain"/>
    <property type="match status" value="2"/>
</dbReference>
<gene>
    <name evidence="6" type="ORF">C9374_008517</name>
</gene>
<keyword evidence="7" id="KW-1185">Reference proteome</keyword>
<evidence type="ECO:0000256" key="5">
    <source>
        <dbReference type="PIRNR" id="PIRNR018497"/>
    </source>
</evidence>
<name>A0AA88KL10_NAELO</name>